<dbReference type="InterPro" id="IPR038488">
    <property type="entry name" value="Integrase_DNA-bd_sf"/>
</dbReference>
<comment type="similarity">
    <text evidence="1">Belongs to the 'phage' integrase family.</text>
</comment>
<dbReference type="Pfam" id="PF00589">
    <property type="entry name" value="Phage_integrase"/>
    <property type="match status" value="1"/>
</dbReference>
<dbReference type="InterPro" id="IPR050808">
    <property type="entry name" value="Phage_Integrase"/>
</dbReference>
<evidence type="ECO:0000259" key="7">
    <source>
        <dbReference type="PROSITE" id="PS51900"/>
    </source>
</evidence>
<gene>
    <name evidence="8" type="ORF">DU478_05435</name>
</gene>
<dbReference type="AlphaFoldDB" id="A0A369TPG3"/>
<evidence type="ECO:0000256" key="2">
    <source>
        <dbReference type="ARBA" id="ARBA00022908"/>
    </source>
</evidence>
<dbReference type="InterPro" id="IPR053876">
    <property type="entry name" value="Phage_int_M"/>
</dbReference>
<evidence type="ECO:0000256" key="1">
    <source>
        <dbReference type="ARBA" id="ARBA00008857"/>
    </source>
</evidence>
<dbReference type="Gene3D" id="3.30.160.390">
    <property type="entry name" value="Integrase, DNA-binding domain"/>
    <property type="match status" value="1"/>
</dbReference>
<dbReference type="Proteomes" id="UP000253977">
    <property type="component" value="Unassembled WGS sequence"/>
</dbReference>
<accession>A0A369TPG3</accession>
<keyword evidence="3 5" id="KW-0238">DNA-binding</keyword>
<protein>
    <submittedName>
        <fullName evidence="8">Site-specific integrase</fullName>
    </submittedName>
</protein>
<evidence type="ECO:0000313" key="8">
    <source>
        <dbReference type="EMBL" id="RDD67181.1"/>
    </source>
</evidence>
<dbReference type="GO" id="GO:0015074">
    <property type="term" value="P:DNA integration"/>
    <property type="evidence" value="ECO:0007669"/>
    <property type="project" value="UniProtKB-KW"/>
</dbReference>
<dbReference type="InterPro" id="IPR011010">
    <property type="entry name" value="DNA_brk_join_enz"/>
</dbReference>
<dbReference type="OrthoDB" id="9795573at2"/>
<dbReference type="RefSeq" id="WP_114509929.1">
    <property type="nucleotide sequence ID" value="NZ_QPMK01000003.1"/>
</dbReference>
<dbReference type="InterPro" id="IPR013762">
    <property type="entry name" value="Integrase-like_cat_sf"/>
</dbReference>
<evidence type="ECO:0000256" key="5">
    <source>
        <dbReference type="PROSITE-ProRule" id="PRU01248"/>
    </source>
</evidence>
<dbReference type="SUPFAM" id="SSF56349">
    <property type="entry name" value="DNA breaking-rejoining enzymes"/>
    <property type="match status" value="1"/>
</dbReference>
<organism evidence="8 9">
    <name type="scientific">Thalassococcus profundi</name>
    <dbReference type="NCBI Taxonomy" id="2282382"/>
    <lineage>
        <taxon>Bacteria</taxon>
        <taxon>Pseudomonadati</taxon>
        <taxon>Pseudomonadota</taxon>
        <taxon>Alphaproteobacteria</taxon>
        <taxon>Rhodobacterales</taxon>
        <taxon>Roseobacteraceae</taxon>
        <taxon>Thalassococcus</taxon>
    </lineage>
</organism>
<dbReference type="PANTHER" id="PTHR30629:SF2">
    <property type="entry name" value="PROPHAGE INTEGRASE INTS-RELATED"/>
    <property type="match status" value="1"/>
</dbReference>
<dbReference type="GO" id="GO:0006310">
    <property type="term" value="P:DNA recombination"/>
    <property type="evidence" value="ECO:0007669"/>
    <property type="project" value="UniProtKB-KW"/>
</dbReference>
<keyword evidence="4" id="KW-0233">DNA recombination</keyword>
<dbReference type="InterPro" id="IPR010998">
    <property type="entry name" value="Integrase_recombinase_N"/>
</dbReference>
<dbReference type="PROSITE" id="PS51898">
    <property type="entry name" value="TYR_RECOMBINASE"/>
    <property type="match status" value="1"/>
</dbReference>
<dbReference type="GO" id="GO:0003677">
    <property type="term" value="F:DNA binding"/>
    <property type="evidence" value="ECO:0007669"/>
    <property type="project" value="UniProtKB-UniRule"/>
</dbReference>
<dbReference type="PANTHER" id="PTHR30629">
    <property type="entry name" value="PROPHAGE INTEGRASE"/>
    <property type="match status" value="1"/>
</dbReference>
<sequence length="416" mass="47101">MPKRSPELKALEVKRLFKPGRHAVGGVQGLYLNVTDTGARSWILRVIVNGSRRHIGLGAFDDVSLAEARDLAREMRKKIISGIDPVAERKAALARAEHRRGLSFSDAFERYFADKLESELSNPKHREQWRSTLTTYAYPVIGNKSVDLITVEDVLAVLKPIWTTKTETATRVRQRIERVLDWSAAMGHRSGVNPALWKGSLQQMLPAPTKVKVVVNHPAVAIDEVVRWFAVLQTRDGIAARALTFLTLNASRSQEIRKARWEEISFETATWLIPAEHMKMKEPHRVPLSARAINLLRQAPRFAGCPLLFPSLRGGEMSDATLSAVMKRMHNAEVDCGRKGFLDPVSKRPAVPHGLRSTFRDWVAERTDHPREMAEIALAHEMGSEVERAYRRGDMLEKRRRMMEDWANFISGRNQA</sequence>
<evidence type="ECO:0000313" key="9">
    <source>
        <dbReference type="Proteomes" id="UP000253977"/>
    </source>
</evidence>
<dbReference type="InterPro" id="IPR002104">
    <property type="entry name" value="Integrase_catalytic"/>
</dbReference>
<proteinExistence type="inferred from homology"/>
<keyword evidence="2" id="KW-0229">DNA integration</keyword>
<name>A0A369TPG3_9RHOB</name>
<dbReference type="InterPro" id="IPR025166">
    <property type="entry name" value="Integrase_DNA_bind_dom"/>
</dbReference>
<dbReference type="EMBL" id="QPMK01000003">
    <property type="protein sequence ID" value="RDD67181.1"/>
    <property type="molecule type" value="Genomic_DNA"/>
</dbReference>
<evidence type="ECO:0000256" key="4">
    <source>
        <dbReference type="ARBA" id="ARBA00023172"/>
    </source>
</evidence>
<dbReference type="InterPro" id="IPR044068">
    <property type="entry name" value="CB"/>
</dbReference>
<reference evidence="8 9" key="1">
    <citation type="submission" date="2018-07" db="EMBL/GenBank/DDBJ databases">
        <title>Thalassococcus profundi sp. nov., a marine bacterium isolated from deep seawater of Okinawa Trough.</title>
        <authorList>
            <person name="Yu M."/>
        </authorList>
    </citation>
    <scope>NUCLEOTIDE SEQUENCE [LARGE SCALE GENOMIC DNA]</scope>
    <source>
        <strain evidence="8 9">WRAS1</strain>
    </source>
</reference>
<dbReference type="Gene3D" id="1.10.150.130">
    <property type="match status" value="1"/>
</dbReference>
<dbReference type="Pfam" id="PF22022">
    <property type="entry name" value="Phage_int_M"/>
    <property type="match status" value="1"/>
</dbReference>
<feature type="domain" description="Tyr recombinase" evidence="6">
    <location>
        <begin position="215"/>
        <end position="403"/>
    </location>
</feature>
<dbReference type="Gene3D" id="1.10.443.10">
    <property type="entry name" value="Intergrase catalytic core"/>
    <property type="match status" value="1"/>
</dbReference>
<dbReference type="PROSITE" id="PS51900">
    <property type="entry name" value="CB"/>
    <property type="match status" value="1"/>
</dbReference>
<keyword evidence="9" id="KW-1185">Reference proteome</keyword>
<evidence type="ECO:0000259" key="6">
    <source>
        <dbReference type="PROSITE" id="PS51898"/>
    </source>
</evidence>
<feature type="domain" description="Core-binding (CB)" evidence="7">
    <location>
        <begin position="102"/>
        <end position="184"/>
    </location>
</feature>
<evidence type="ECO:0000256" key="3">
    <source>
        <dbReference type="ARBA" id="ARBA00023125"/>
    </source>
</evidence>
<dbReference type="CDD" id="cd00801">
    <property type="entry name" value="INT_P4_C"/>
    <property type="match status" value="1"/>
</dbReference>
<dbReference type="Pfam" id="PF13356">
    <property type="entry name" value="Arm-DNA-bind_3"/>
    <property type="match status" value="1"/>
</dbReference>
<comment type="caution">
    <text evidence="8">The sequence shown here is derived from an EMBL/GenBank/DDBJ whole genome shotgun (WGS) entry which is preliminary data.</text>
</comment>